<dbReference type="Pfam" id="PF00225">
    <property type="entry name" value="Kinesin"/>
    <property type="match status" value="1"/>
</dbReference>
<dbReference type="GO" id="GO:0005874">
    <property type="term" value="C:microtubule"/>
    <property type="evidence" value="ECO:0007669"/>
    <property type="project" value="UniProtKB-KW"/>
</dbReference>
<comment type="similarity">
    <text evidence="3 4">Belongs to the TRAFAC class myosin-kinesin ATPase superfamily. Kinesin family.</text>
</comment>
<evidence type="ECO:0000313" key="7">
    <source>
        <dbReference type="EMBL" id="KAJ1959463.1"/>
    </source>
</evidence>
<dbReference type="GO" id="GO:0005875">
    <property type="term" value="C:microtubule associated complex"/>
    <property type="evidence" value="ECO:0007669"/>
    <property type="project" value="TreeGrafter"/>
</dbReference>
<dbReference type="SUPFAM" id="SSF52540">
    <property type="entry name" value="P-loop containing nucleoside triphosphate hydrolases"/>
    <property type="match status" value="1"/>
</dbReference>
<dbReference type="GO" id="GO:0008017">
    <property type="term" value="F:microtubule binding"/>
    <property type="evidence" value="ECO:0007669"/>
    <property type="project" value="InterPro"/>
</dbReference>
<feature type="compositionally biased region" description="Polar residues" evidence="5">
    <location>
        <begin position="419"/>
        <end position="439"/>
    </location>
</feature>
<evidence type="ECO:0000256" key="1">
    <source>
        <dbReference type="ARBA" id="ARBA00022741"/>
    </source>
</evidence>
<keyword evidence="2 3" id="KW-0067">ATP-binding</keyword>
<dbReference type="GO" id="GO:0051231">
    <property type="term" value="P:spindle elongation"/>
    <property type="evidence" value="ECO:0007669"/>
    <property type="project" value="TreeGrafter"/>
</dbReference>
<dbReference type="PANTHER" id="PTHR47969:SF9">
    <property type="entry name" value="KINESIN-LIKE PROTEIN"/>
    <property type="match status" value="1"/>
</dbReference>
<feature type="non-terminal residue" evidence="7">
    <location>
        <position position="480"/>
    </location>
</feature>
<feature type="binding site" evidence="3">
    <location>
        <begin position="107"/>
        <end position="114"/>
    </location>
    <ligand>
        <name>ATP</name>
        <dbReference type="ChEBI" id="CHEBI:30616"/>
    </ligand>
</feature>
<keyword evidence="4" id="KW-0493">Microtubule</keyword>
<dbReference type="EMBL" id="JANBPY010001582">
    <property type="protein sequence ID" value="KAJ1959463.1"/>
    <property type="molecule type" value="Genomic_DNA"/>
</dbReference>
<dbReference type="Gene3D" id="3.40.850.10">
    <property type="entry name" value="Kinesin motor domain"/>
    <property type="match status" value="1"/>
</dbReference>
<dbReference type="AlphaFoldDB" id="A0A9W8APH6"/>
<evidence type="ECO:0000259" key="6">
    <source>
        <dbReference type="PROSITE" id="PS50067"/>
    </source>
</evidence>
<sequence length="480" mass="53785">MAPDKAASKKRSRTANEATSTTTNGHKIKVICRVRPFLKHEPQDETVITSDRTMKIVNQRNPSEVFMYNFDACYNATATQPDIFQRDVRPIVDNIFQGLDATIFCYGVTGAGKTHTIQGTDKDPGIIPRTVEYLFANKRMRRKLRYSITCSYFEIYKEAVFDLFVPRDTMSAAGLPIREDGNRNIFVANLSEKAVTSYAEFQTMYRQACKNRSTASTKLNVASSRSHAVLTLQLEWRNEAKDTTLRGRVHLIDLAGSEDNRRTENGKDRMAESGAINKSLFVLGQVVEALNSGAHRIPYRDSKMTRILQQSLGGRSLGMMIVNIAPGQRFYSETYNTLNFATKSKQIVNKAEVNEFQSHTEIVEPKRGLVGLGRAHRSDATGTHSANKRTHQEALTEATDLHAGSKLGRARKRPRASLETESSVPGPNRRLNPNTSSATIDPHRVMPPGRRPLARSNSRSHPAPNQRRNMAEFEAELESK</sequence>
<dbReference type="InterPro" id="IPR001752">
    <property type="entry name" value="Kinesin_motor_dom"/>
</dbReference>
<dbReference type="GO" id="GO:0003777">
    <property type="term" value="F:microtubule motor activity"/>
    <property type="evidence" value="ECO:0007669"/>
    <property type="project" value="InterPro"/>
</dbReference>
<dbReference type="InterPro" id="IPR036961">
    <property type="entry name" value="Kinesin_motor_dom_sf"/>
</dbReference>
<dbReference type="GO" id="GO:0007018">
    <property type="term" value="P:microtubule-based movement"/>
    <property type="evidence" value="ECO:0007669"/>
    <property type="project" value="InterPro"/>
</dbReference>
<protein>
    <recommendedName>
        <fullName evidence="4">Kinesin-like protein</fullName>
    </recommendedName>
</protein>
<comment type="caution">
    <text evidence="7">The sequence shown here is derived from an EMBL/GenBank/DDBJ whole genome shotgun (WGS) entry which is preliminary data.</text>
</comment>
<dbReference type="InterPro" id="IPR027640">
    <property type="entry name" value="Kinesin-like_fam"/>
</dbReference>
<reference evidence="7" key="1">
    <citation type="submission" date="2022-07" db="EMBL/GenBank/DDBJ databases">
        <title>Phylogenomic reconstructions and comparative analyses of Kickxellomycotina fungi.</title>
        <authorList>
            <person name="Reynolds N.K."/>
            <person name="Stajich J.E."/>
            <person name="Barry K."/>
            <person name="Grigoriev I.V."/>
            <person name="Crous P."/>
            <person name="Smith M.E."/>
        </authorList>
    </citation>
    <scope>NUCLEOTIDE SEQUENCE</scope>
    <source>
        <strain evidence="7">RSA 1196</strain>
    </source>
</reference>
<dbReference type="PROSITE" id="PS50067">
    <property type="entry name" value="KINESIN_MOTOR_2"/>
    <property type="match status" value="1"/>
</dbReference>
<dbReference type="CDD" id="cd00106">
    <property type="entry name" value="KISc"/>
    <property type="match status" value="1"/>
</dbReference>
<feature type="region of interest" description="Disordered" evidence="5">
    <location>
        <begin position="375"/>
        <end position="480"/>
    </location>
</feature>
<dbReference type="Proteomes" id="UP001150925">
    <property type="component" value="Unassembled WGS sequence"/>
</dbReference>
<dbReference type="InterPro" id="IPR027417">
    <property type="entry name" value="P-loop_NTPase"/>
</dbReference>
<feature type="region of interest" description="Disordered" evidence="5">
    <location>
        <begin position="1"/>
        <end position="22"/>
    </location>
</feature>
<evidence type="ECO:0000256" key="4">
    <source>
        <dbReference type="RuleBase" id="RU000394"/>
    </source>
</evidence>
<evidence type="ECO:0000256" key="5">
    <source>
        <dbReference type="SAM" id="MobiDB-lite"/>
    </source>
</evidence>
<proteinExistence type="inferred from homology"/>
<dbReference type="GO" id="GO:0007052">
    <property type="term" value="P:mitotic spindle organization"/>
    <property type="evidence" value="ECO:0007669"/>
    <property type="project" value="TreeGrafter"/>
</dbReference>
<evidence type="ECO:0000313" key="8">
    <source>
        <dbReference type="Proteomes" id="UP001150925"/>
    </source>
</evidence>
<dbReference type="PANTHER" id="PTHR47969">
    <property type="entry name" value="CHROMOSOME-ASSOCIATED KINESIN KIF4A-RELATED"/>
    <property type="match status" value="1"/>
</dbReference>
<accession>A0A9W8APH6</accession>
<keyword evidence="1 3" id="KW-0547">Nucleotide-binding</keyword>
<dbReference type="GO" id="GO:0005524">
    <property type="term" value="F:ATP binding"/>
    <property type="evidence" value="ECO:0007669"/>
    <property type="project" value="UniProtKB-UniRule"/>
</dbReference>
<evidence type="ECO:0000256" key="2">
    <source>
        <dbReference type="ARBA" id="ARBA00022840"/>
    </source>
</evidence>
<dbReference type="SMART" id="SM00129">
    <property type="entry name" value="KISc"/>
    <property type="match status" value="1"/>
</dbReference>
<gene>
    <name evidence="7" type="ORF">IWQ62_004602</name>
</gene>
<keyword evidence="3 4" id="KW-0505">Motor protein</keyword>
<organism evidence="7 8">
    <name type="scientific">Dispira parvispora</name>
    <dbReference type="NCBI Taxonomy" id="1520584"/>
    <lineage>
        <taxon>Eukaryota</taxon>
        <taxon>Fungi</taxon>
        <taxon>Fungi incertae sedis</taxon>
        <taxon>Zoopagomycota</taxon>
        <taxon>Kickxellomycotina</taxon>
        <taxon>Dimargaritomycetes</taxon>
        <taxon>Dimargaritales</taxon>
        <taxon>Dimargaritaceae</taxon>
        <taxon>Dispira</taxon>
    </lineage>
</organism>
<keyword evidence="8" id="KW-1185">Reference proteome</keyword>
<feature type="domain" description="Kinesin motor" evidence="6">
    <location>
        <begin position="27"/>
        <end position="347"/>
    </location>
</feature>
<evidence type="ECO:0000256" key="3">
    <source>
        <dbReference type="PROSITE-ProRule" id="PRU00283"/>
    </source>
</evidence>
<dbReference type="PROSITE" id="PS00411">
    <property type="entry name" value="KINESIN_MOTOR_1"/>
    <property type="match status" value="1"/>
</dbReference>
<name>A0A9W8APH6_9FUNG</name>
<dbReference type="OrthoDB" id="3176171at2759"/>
<dbReference type="InterPro" id="IPR019821">
    <property type="entry name" value="Kinesin_motor_CS"/>
</dbReference>
<dbReference type="PRINTS" id="PR00380">
    <property type="entry name" value="KINESINHEAVY"/>
</dbReference>